<feature type="domain" description="RWD" evidence="1">
    <location>
        <begin position="20"/>
        <end position="126"/>
    </location>
</feature>
<dbReference type="InterPro" id="IPR040213">
    <property type="entry name" value="GIR2-like"/>
</dbReference>
<dbReference type="PROSITE" id="PS50908">
    <property type="entry name" value="RWD"/>
    <property type="match status" value="1"/>
</dbReference>
<reference evidence="2" key="1">
    <citation type="submission" date="2019-03" db="EMBL/GenBank/DDBJ databases">
        <title>Improved annotation for the trematode Fasciola hepatica.</title>
        <authorList>
            <person name="Choi Y.-J."/>
            <person name="Martin J."/>
            <person name="Mitreva M."/>
        </authorList>
    </citation>
    <scope>NUCLEOTIDE SEQUENCE [LARGE SCALE GENOMIC DNA]</scope>
</reference>
<dbReference type="InterPro" id="IPR006575">
    <property type="entry name" value="RWD_dom"/>
</dbReference>
<dbReference type="CDD" id="cd23823">
    <property type="entry name" value="RWD_GCN2"/>
    <property type="match status" value="1"/>
</dbReference>
<proteinExistence type="predicted"/>
<comment type="caution">
    <text evidence="2">The sequence shown here is derived from an EMBL/GenBank/DDBJ whole genome shotgun (WGS) entry which is preliminary data.</text>
</comment>
<dbReference type="SMART" id="SM00591">
    <property type="entry name" value="RWD"/>
    <property type="match status" value="1"/>
</dbReference>
<accession>A0A4E0RZK3</accession>
<protein>
    <submittedName>
        <fullName evidence="2">RWD domain-containing protein 1</fullName>
    </submittedName>
</protein>
<dbReference type="AlphaFoldDB" id="A0A4E0RZK3"/>
<dbReference type="Gene3D" id="3.10.110.10">
    <property type="entry name" value="Ubiquitin Conjugating Enzyme"/>
    <property type="match status" value="1"/>
</dbReference>
<evidence type="ECO:0000313" key="3">
    <source>
        <dbReference type="Proteomes" id="UP000230066"/>
    </source>
</evidence>
<dbReference type="PANTHER" id="PTHR12292">
    <property type="entry name" value="RWD DOMAIN-CONTAINING PROTEIN"/>
    <property type="match status" value="1"/>
</dbReference>
<organism evidence="2 3">
    <name type="scientific">Fasciola hepatica</name>
    <name type="common">Liver fluke</name>
    <dbReference type="NCBI Taxonomy" id="6192"/>
    <lineage>
        <taxon>Eukaryota</taxon>
        <taxon>Metazoa</taxon>
        <taxon>Spiralia</taxon>
        <taxon>Lophotrochozoa</taxon>
        <taxon>Platyhelminthes</taxon>
        <taxon>Trematoda</taxon>
        <taxon>Digenea</taxon>
        <taxon>Plagiorchiida</taxon>
        <taxon>Echinostomata</taxon>
        <taxon>Echinostomatoidea</taxon>
        <taxon>Fasciolidae</taxon>
        <taxon>Fasciola</taxon>
    </lineage>
</organism>
<gene>
    <name evidence="2" type="ORF">D915_006486</name>
</gene>
<dbReference type="EMBL" id="JXXN02002636">
    <property type="protein sequence ID" value="THD22620.1"/>
    <property type="molecule type" value="Genomic_DNA"/>
</dbReference>
<dbReference type="Pfam" id="PF05773">
    <property type="entry name" value="RWD"/>
    <property type="match status" value="1"/>
</dbReference>
<dbReference type="Proteomes" id="UP000230066">
    <property type="component" value="Unassembled WGS sequence"/>
</dbReference>
<evidence type="ECO:0000313" key="2">
    <source>
        <dbReference type="EMBL" id="THD22620.1"/>
    </source>
</evidence>
<name>A0A4E0RZK3_FASHE</name>
<dbReference type="InterPro" id="IPR016135">
    <property type="entry name" value="UBQ-conjugating_enzyme/RWD"/>
</dbReference>
<keyword evidence="3" id="KW-1185">Reference proteome</keyword>
<sequence length="242" mass="27804">MPSLFDFICKMVDFAEDRESELLTLESIYEQNFRITQKEGLQKFEVRLVGHAGDKHKVDVECTLSFEYTDAYPQEPPIFQVVRAKALTGEEVAAIEEVVSTAAQRSLGYIMIFDILSEVQESLNSLGEKRIARQEKALKERQRRMELEEEAKFKGDRVTVESFLQWNTKFLAEVNAAPEKNKQSEDPNSKRLTGREMFLRDNRYDDSDIKFLSEAGEVVEIDEKLFADIGDIDLSEDAILDT</sequence>
<dbReference type="SUPFAM" id="SSF54495">
    <property type="entry name" value="UBC-like"/>
    <property type="match status" value="1"/>
</dbReference>
<evidence type="ECO:0000259" key="1">
    <source>
        <dbReference type="PROSITE" id="PS50908"/>
    </source>
</evidence>